<comment type="similarity">
    <text evidence="2 12 13">Belongs to the TonB-dependent receptor family.</text>
</comment>
<evidence type="ECO:0000256" key="4">
    <source>
        <dbReference type="ARBA" id="ARBA00022452"/>
    </source>
</evidence>
<dbReference type="Proteomes" id="UP001595999">
    <property type="component" value="Unassembled WGS sequence"/>
</dbReference>
<reference evidence="18" key="1">
    <citation type="journal article" date="2019" name="Int. J. Syst. Evol. Microbiol.">
        <title>The Global Catalogue of Microorganisms (GCM) 10K type strain sequencing project: providing services to taxonomists for standard genome sequencing and annotation.</title>
        <authorList>
            <consortium name="The Broad Institute Genomics Platform"/>
            <consortium name="The Broad Institute Genome Sequencing Center for Infectious Disease"/>
            <person name="Wu L."/>
            <person name="Ma J."/>
        </authorList>
    </citation>
    <scope>NUCLEOTIDE SEQUENCE [LARGE SCALE GENOMIC DNA]</scope>
    <source>
        <strain evidence="18">CGMCC 4.7608</strain>
    </source>
</reference>
<dbReference type="EMBL" id="JBHSEK010000012">
    <property type="protein sequence ID" value="MFC4491212.1"/>
    <property type="molecule type" value="Genomic_DNA"/>
</dbReference>
<name>A0ABV8ZU24_9NEIS</name>
<accession>A0ABV8ZU24</accession>
<dbReference type="InterPro" id="IPR037066">
    <property type="entry name" value="Plug_dom_sf"/>
</dbReference>
<feature type="chain" id="PRO_5047539505" evidence="14">
    <location>
        <begin position="22"/>
        <end position="615"/>
    </location>
</feature>
<dbReference type="SUPFAM" id="SSF56935">
    <property type="entry name" value="Porins"/>
    <property type="match status" value="1"/>
</dbReference>
<dbReference type="CDD" id="cd01347">
    <property type="entry name" value="ligand_gated_channel"/>
    <property type="match status" value="1"/>
</dbReference>
<proteinExistence type="inferred from homology"/>
<feature type="signal peptide" evidence="14">
    <location>
        <begin position="1"/>
        <end position="21"/>
    </location>
</feature>
<evidence type="ECO:0000256" key="12">
    <source>
        <dbReference type="PROSITE-ProRule" id="PRU01360"/>
    </source>
</evidence>
<dbReference type="PANTHER" id="PTHR30069:SF53">
    <property type="entry name" value="COLICIN I RECEPTOR-RELATED"/>
    <property type="match status" value="1"/>
</dbReference>
<dbReference type="PROSITE" id="PS51257">
    <property type="entry name" value="PROKAR_LIPOPROTEIN"/>
    <property type="match status" value="1"/>
</dbReference>
<evidence type="ECO:0000256" key="8">
    <source>
        <dbReference type="ARBA" id="ARBA00023077"/>
    </source>
</evidence>
<organism evidence="17 18">
    <name type="scientific">Chromobacterium aquaticum</name>
    <dbReference type="NCBI Taxonomy" id="467180"/>
    <lineage>
        <taxon>Bacteria</taxon>
        <taxon>Pseudomonadati</taxon>
        <taxon>Pseudomonadota</taxon>
        <taxon>Betaproteobacteria</taxon>
        <taxon>Neisseriales</taxon>
        <taxon>Chromobacteriaceae</taxon>
        <taxon>Chromobacterium</taxon>
    </lineage>
</organism>
<dbReference type="Pfam" id="PF00593">
    <property type="entry name" value="TonB_dep_Rec_b-barrel"/>
    <property type="match status" value="1"/>
</dbReference>
<dbReference type="InterPro" id="IPR036942">
    <property type="entry name" value="Beta-barrel_TonB_sf"/>
</dbReference>
<evidence type="ECO:0000256" key="10">
    <source>
        <dbReference type="ARBA" id="ARBA00023170"/>
    </source>
</evidence>
<feature type="domain" description="TonB-dependent receptor plug" evidence="16">
    <location>
        <begin position="44"/>
        <end position="149"/>
    </location>
</feature>
<keyword evidence="6 14" id="KW-0732">Signal</keyword>
<evidence type="ECO:0000256" key="6">
    <source>
        <dbReference type="ARBA" id="ARBA00022729"/>
    </source>
</evidence>
<keyword evidence="9 12" id="KW-0472">Membrane</keyword>
<keyword evidence="8 13" id="KW-0798">TonB box</keyword>
<dbReference type="PANTHER" id="PTHR30069">
    <property type="entry name" value="TONB-DEPENDENT OUTER MEMBRANE RECEPTOR"/>
    <property type="match status" value="1"/>
</dbReference>
<keyword evidence="5 12" id="KW-0812">Transmembrane</keyword>
<evidence type="ECO:0000256" key="11">
    <source>
        <dbReference type="ARBA" id="ARBA00023237"/>
    </source>
</evidence>
<evidence type="ECO:0000256" key="5">
    <source>
        <dbReference type="ARBA" id="ARBA00022692"/>
    </source>
</evidence>
<keyword evidence="11 12" id="KW-0998">Cell outer membrane</keyword>
<keyword evidence="10 17" id="KW-0675">Receptor</keyword>
<comment type="caution">
    <text evidence="17">The sequence shown here is derived from an EMBL/GenBank/DDBJ whole genome shotgun (WGS) entry which is preliminary data.</text>
</comment>
<evidence type="ECO:0000259" key="16">
    <source>
        <dbReference type="Pfam" id="PF07715"/>
    </source>
</evidence>
<evidence type="ECO:0000313" key="17">
    <source>
        <dbReference type="EMBL" id="MFC4491212.1"/>
    </source>
</evidence>
<sequence>MFKPQQCALLVSLACAGQAYAANVPEFAGDPVVVTATRQPQSIAKTLSDVSVITRQEIEESGVRDLVQLLARQPGVESASNGGAGTNASLFLRGANPKHTLVLVDGMRIVSASSGTSALEHIPLAQIDRIEIVRGPASSLYGADAIGGVVQIFTRQGEGAPVWGLNFGGGDRGTFRSDASLTGKTGETAYSFTVSREQTRGFSATNPKAGYYTYNPDRDGYKNTAYNARVTQTLSPGHDLSLQLFQTFSETDYDETRDARDMLRARQTGASIETRNQLSSNWKSSLRFTRTEDKQENFTAGNMDSRSSLYATEQNEWQWQNTIDTALGGLVAGFVYTDQHVNGNAYYFPQGYSVTSRDNKAGFLGYQGEFGRHLLQASVRRDVNSQFGGKNTGSIGYGIRLSEEWLVRVGYATAFKAPTFDDLYGSYKPNPLLKPEVSQNVEAAIKWRQGGSHAELTWYRNQIDNLIVYQNNLTGALNKDARINGVTLSGGRSINSWDISGSATYQDPKDKQLDTQLIRRARAFAQLNASYDWGRALTGVEWKVSGRRPDTDFNTGKSIWLSGYSVTNLFADYRINKNWTAVARLDNVFDKEYETAYGYNTGGLGWYLGVRYVSK</sequence>
<gene>
    <name evidence="17" type="ORF">ACFO0R_16495</name>
</gene>
<dbReference type="PROSITE" id="PS52016">
    <property type="entry name" value="TONB_DEPENDENT_REC_3"/>
    <property type="match status" value="1"/>
</dbReference>
<evidence type="ECO:0000313" key="18">
    <source>
        <dbReference type="Proteomes" id="UP001595999"/>
    </source>
</evidence>
<feature type="domain" description="TonB-dependent receptor-like beta-barrel" evidence="15">
    <location>
        <begin position="210"/>
        <end position="588"/>
    </location>
</feature>
<evidence type="ECO:0000256" key="9">
    <source>
        <dbReference type="ARBA" id="ARBA00023136"/>
    </source>
</evidence>
<dbReference type="InterPro" id="IPR000531">
    <property type="entry name" value="Beta-barrel_TonB"/>
</dbReference>
<dbReference type="RefSeq" id="WP_231461077.1">
    <property type="nucleotide sequence ID" value="NZ_JAJOHW010000018.1"/>
</dbReference>
<dbReference type="Pfam" id="PF07715">
    <property type="entry name" value="Plug"/>
    <property type="match status" value="1"/>
</dbReference>
<dbReference type="InterPro" id="IPR039426">
    <property type="entry name" value="TonB-dep_rcpt-like"/>
</dbReference>
<protein>
    <submittedName>
        <fullName evidence="17">TonB-dependent receptor domain-containing protein</fullName>
    </submittedName>
</protein>
<dbReference type="Gene3D" id="2.170.130.10">
    <property type="entry name" value="TonB-dependent receptor, plug domain"/>
    <property type="match status" value="1"/>
</dbReference>
<dbReference type="Gene3D" id="2.40.170.20">
    <property type="entry name" value="TonB-dependent receptor, beta-barrel domain"/>
    <property type="match status" value="1"/>
</dbReference>
<evidence type="ECO:0000256" key="2">
    <source>
        <dbReference type="ARBA" id="ARBA00009810"/>
    </source>
</evidence>
<comment type="subcellular location">
    <subcellularLocation>
        <location evidence="1 12">Cell outer membrane</location>
        <topology evidence="1 12">Multi-pass membrane protein</topology>
    </subcellularLocation>
</comment>
<evidence type="ECO:0000256" key="3">
    <source>
        <dbReference type="ARBA" id="ARBA00022448"/>
    </source>
</evidence>
<keyword evidence="18" id="KW-1185">Reference proteome</keyword>
<dbReference type="InterPro" id="IPR012910">
    <property type="entry name" value="Plug_dom"/>
</dbReference>
<evidence type="ECO:0000256" key="13">
    <source>
        <dbReference type="RuleBase" id="RU003357"/>
    </source>
</evidence>
<evidence type="ECO:0000256" key="7">
    <source>
        <dbReference type="ARBA" id="ARBA00023065"/>
    </source>
</evidence>
<evidence type="ECO:0000256" key="14">
    <source>
        <dbReference type="SAM" id="SignalP"/>
    </source>
</evidence>
<evidence type="ECO:0000256" key="1">
    <source>
        <dbReference type="ARBA" id="ARBA00004571"/>
    </source>
</evidence>
<evidence type="ECO:0000259" key="15">
    <source>
        <dbReference type="Pfam" id="PF00593"/>
    </source>
</evidence>
<keyword evidence="3 12" id="KW-0813">Transport</keyword>
<keyword evidence="7" id="KW-0406">Ion transport</keyword>
<keyword evidence="4 12" id="KW-1134">Transmembrane beta strand</keyword>